<evidence type="ECO:0000313" key="3">
    <source>
        <dbReference type="Proteomes" id="UP000823941"/>
    </source>
</evidence>
<name>A0ABQ7Q1X2_PLUXY</name>
<feature type="non-terminal residue" evidence="2">
    <location>
        <position position="1"/>
    </location>
</feature>
<evidence type="ECO:0000256" key="1">
    <source>
        <dbReference type="SAM" id="Phobius"/>
    </source>
</evidence>
<organism evidence="2 3">
    <name type="scientific">Plutella xylostella</name>
    <name type="common">Diamondback moth</name>
    <name type="synonym">Plutella maculipennis</name>
    <dbReference type="NCBI Taxonomy" id="51655"/>
    <lineage>
        <taxon>Eukaryota</taxon>
        <taxon>Metazoa</taxon>
        <taxon>Ecdysozoa</taxon>
        <taxon>Arthropoda</taxon>
        <taxon>Hexapoda</taxon>
        <taxon>Insecta</taxon>
        <taxon>Pterygota</taxon>
        <taxon>Neoptera</taxon>
        <taxon>Endopterygota</taxon>
        <taxon>Lepidoptera</taxon>
        <taxon>Glossata</taxon>
        <taxon>Ditrysia</taxon>
        <taxon>Yponomeutoidea</taxon>
        <taxon>Plutellidae</taxon>
        <taxon>Plutella</taxon>
    </lineage>
</organism>
<protein>
    <submittedName>
        <fullName evidence="2">Uncharacterized protein</fullName>
    </submittedName>
</protein>
<sequence length="55" mass="5362">AEKFSKAAGRYFNPDNTVSLLPAAAVAAGAAAAVAAAAASAAVAHPRIKEEPVTV</sequence>
<feature type="non-terminal residue" evidence="2">
    <location>
        <position position="55"/>
    </location>
</feature>
<keyword evidence="1" id="KW-1133">Transmembrane helix</keyword>
<evidence type="ECO:0000313" key="2">
    <source>
        <dbReference type="EMBL" id="KAG7299226.1"/>
    </source>
</evidence>
<keyword evidence="3" id="KW-1185">Reference proteome</keyword>
<dbReference type="EMBL" id="JAHIBW010000023">
    <property type="protein sequence ID" value="KAG7299226.1"/>
    <property type="molecule type" value="Genomic_DNA"/>
</dbReference>
<reference evidence="2 3" key="1">
    <citation type="submission" date="2021-06" db="EMBL/GenBank/DDBJ databases">
        <title>A haploid diamondback moth (Plutella xylostella L.) genome assembly resolves 31 chromosomes and identifies a diamide resistance mutation.</title>
        <authorList>
            <person name="Ward C.M."/>
            <person name="Perry K.D."/>
            <person name="Baker G."/>
            <person name="Powis K."/>
            <person name="Heckel D.G."/>
            <person name="Baxter S.W."/>
        </authorList>
    </citation>
    <scope>NUCLEOTIDE SEQUENCE [LARGE SCALE GENOMIC DNA]</scope>
    <source>
        <strain evidence="2 3">LV</strain>
        <tissue evidence="2">Single pupa</tissue>
    </source>
</reference>
<accession>A0ABQ7Q1X2</accession>
<comment type="caution">
    <text evidence="2">The sequence shown here is derived from an EMBL/GenBank/DDBJ whole genome shotgun (WGS) entry which is preliminary data.</text>
</comment>
<dbReference type="Proteomes" id="UP000823941">
    <property type="component" value="Chromosome 23"/>
</dbReference>
<gene>
    <name evidence="2" type="ORF">JYU34_017780</name>
</gene>
<keyword evidence="1" id="KW-0812">Transmembrane</keyword>
<proteinExistence type="predicted"/>
<keyword evidence="1" id="KW-0472">Membrane</keyword>
<feature type="transmembrane region" description="Helical" evidence="1">
    <location>
        <begin position="20"/>
        <end position="44"/>
    </location>
</feature>